<organism evidence="2 3">
    <name type="scientific">Leucocoprinus birnbaumii</name>
    <dbReference type="NCBI Taxonomy" id="56174"/>
    <lineage>
        <taxon>Eukaryota</taxon>
        <taxon>Fungi</taxon>
        <taxon>Dikarya</taxon>
        <taxon>Basidiomycota</taxon>
        <taxon>Agaricomycotina</taxon>
        <taxon>Agaricomycetes</taxon>
        <taxon>Agaricomycetidae</taxon>
        <taxon>Agaricales</taxon>
        <taxon>Agaricineae</taxon>
        <taxon>Agaricaceae</taxon>
        <taxon>Leucocoprinus</taxon>
    </lineage>
</organism>
<dbReference type="Gene3D" id="1.10.510.10">
    <property type="entry name" value="Transferase(Phosphotransferase) domain 1"/>
    <property type="match status" value="1"/>
</dbReference>
<dbReference type="GO" id="GO:0004672">
    <property type="term" value="F:protein kinase activity"/>
    <property type="evidence" value="ECO:0007669"/>
    <property type="project" value="InterPro"/>
</dbReference>
<reference evidence="2" key="1">
    <citation type="submission" date="2022-07" db="EMBL/GenBank/DDBJ databases">
        <title>Genome Sequence of Leucocoprinus birnbaumii.</title>
        <authorList>
            <person name="Buettner E."/>
        </authorList>
    </citation>
    <scope>NUCLEOTIDE SEQUENCE</scope>
    <source>
        <strain evidence="2">VT141</strain>
    </source>
</reference>
<dbReference type="InterPro" id="IPR050167">
    <property type="entry name" value="Ser_Thr_protein_kinase"/>
</dbReference>
<dbReference type="Proteomes" id="UP001213000">
    <property type="component" value="Unassembled WGS sequence"/>
</dbReference>
<accession>A0AAD5W2I1</accession>
<dbReference type="InterPro" id="IPR008271">
    <property type="entry name" value="Ser/Thr_kinase_AS"/>
</dbReference>
<sequence>MGALYQLLDEPNIYTSSRSCERASSKHPVPDPPQTLKPGGSFSGVLSKILCSSRAQYEQACYDTIIQLQCLPCKRLSQEEASSMSYFLDYFFRSRAPFLGVEESERVLRFQMTFVRSNLFKPTSLGGRQFKQIRTLRPGAFADLIQAQYRGSLLAISLVHRESSLVIHDVCRGLEYLHDNSIIHGDLKPVNILVFEGSRACLTDFGISQIALATTKAITNVDDRESETGSFRWTAPEMFDANGTGPTKESDVWAFACVLYEVCLAQQLVHHVTKGLQMFTGYIPYKEYLDAFHVAAAIRRREQPSHGSPRTPQVPEYLWDLMIMCWDLNPTARPHCKDIRKHMEKCVGKHYDEPLSGNNPMTTLAFYQMLQKETINFKKIYCLLQD</sequence>
<dbReference type="SMART" id="SM00220">
    <property type="entry name" value="S_TKc"/>
    <property type="match status" value="1"/>
</dbReference>
<gene>
    <name evidence="2" type="ORF">NP233_g2322</name>
</gene>
<dbReference type="PANTHER" id="PTHR23257">
    <property type="entry name" value="SERINE-THREONINE PROTEIN KINASE"/>
    <property type="match status" value="1"/>
</dbReference>
<dbReference type="PANTHER" id="PTHR23257:SF978">
    <property type="entry name" value="PROTEIN KINASE FAMILY PROTEIN"/>
    <property type="match status" value="1"/>
</dbReference>
<feature type="domain" description="Protein kinase" evidence="1">
    <location>
        <begin position="1"/>
        <end position="345"/>
    </location>
</feature>
<evidence type="ECO:0000259" key="1">
    <source>
        <dbReference type="PROSITE" id="PS50011"/>
    </source>
</evidence>
<evidence type="ECO:0000313" key="2">
    <source>
        <dbReference type="EMBL" id="KAJ3573609.1"/>
    </source>
</evidence>
<dbReference type="GO" id="GO:0007165">
    <property type="term" value="P:signal transduction"/>
    <property type="evidence" value="ECO:0007669"/>
    <property type="project" value="TreeGrafter"/>
</dbReference>
<dbReference type="InterPro" id="IPR011009">
    <property type="entry name" value="Kinase-like_dom_sf"/>
</dbReference>
<dbReference type="AlphaFoldDB" id="A0AAD5W2I1"/>
<evidence type="ECO:0000313" key="3">
    <source>
        <dbReference type="Proteomes" id="UP001213000"/>
    </source>
</evidence>
<keyword evidence="3" id="KW-1185">Reference proteome</keyword>
<dbReference type="SUPFAM" id="SSF56112">
    <property type="entry name" value="Protein kinase-like (PK-like)"/>
    <property type="match status" value="1"/>
</dbReference>
<proteinExistence type="predicted"/>
<dbReference type="InterPro" id="IPR001245">
    <property type="entry name" value="Ser-Thr/Tyr_kinase_cat_dom"/>
</dbReference>
<dbReference type="EMBL" id="JANIEX010000097">
    <property type="protein sequence ID" value="KAJ3573609.1"/>
    <property type="molecule type" value="Genomic_DNA"/>
</dbReference>
<protein>
    <recommendedName>
        <fullName evidence="1">Protein kinase domain-containing protein</fullName>
    </recommendedName>
</protein>
<dbReference type="GO" id="GO:0005524">
    <property type="term" value="F:ATP binding"/>
    <property type="evidence" value="ECO:0007669"/>
    <property type="project" value="InterPro"/>
</dbReference>
<comment type="caution">
    <text evidence="2">The sequence shown here is derived from an EMBL/GenBank/DDBJ whole genome shotgun (WGS) entry which is preliminary data.</text>
</comment>
<name>A0AAD5W2I1_9AGAR</name>
<dbReference type="InterPro" id="IPR000719">
    <property type="entry name" value="Prot_kinase_dom"/>
</dbReference>
<dbReference type="Pfam" id="PF07714">
    <property type="entry name" value="PK_Tyr_Ser-Thr"/>
    <property type="match status" value="1"/>
</dbReference>
<dbReference type="GO" id="GO:0005737">
    <property type="term" value="C:cytoplasm"/>
    <property type="evidence" value="ECO:0007669"/>
    <property type="project" value="TreeGrafter"/>
</dbReference>
<dbReference type="PROSITE" id="PS50011">
    <property type="entry name" value="PROTEIN_KINASE_DOM"/>
    <property type="match status" value="1"/>
</dbReference>
<dbReference type="PROSITE" id="PS00108">
    <property type="entry name" value="PROTEIN_KINASE_ST"/>
    <property type="match status" value="1"/>
</dbReference>